<gene>
    <name evidence="2" type="ORF">GZ78_19585</name>
</gene>
<proteinExistence type="predicted"/>
<comment type="caution">
    <text evidence="2">The sequence shown here is derived from an EMBL/GenBank/DDBJ whole genome shotgun (WGS) entry which is preliminary data.</text>
</comment>
<dbReference type="InterPro" id="IPR029063">
    <property type="entry name" value="SAM-dependent_MTases_sf"/>
</dbReference>
<dbReference type="OrthoDB" id="6192435at2"/>
<evidence type="ECO:0000313" key="2">
    <source>
        <dbReference type="EMBL" id="KEQ16864.1"/>
    </source>
</evidence>
<dbReference type="Pfam" id="PF13649">
    <property type="entry name" value="Methyltransf_25"/>
    <property type="match status" value="1"/>
</dbReference>
<keyword evidence="3" id="KW-1185">Reference proteome</keyword>
<dbReference type="InterPro" id="IPR041698">
    <property type="entry name" value="Methyltransf_25"/>
</dbReference>
<reference evidence="2 3" key="1">
    <citation type="submission" date="2014-06" db="EMBL/GenBank/DDBJ databases">
        <title>Whole Genome Sequences of Three Symbiotic Endozoicomonas Bacteria.</title>
        <authorList>
            <person name="Neave M.J."/>
            <person name="Apprill A."/>
            <person name="Voolstra C.R."/>
        </authorList>
    </citation>
    <scope>NUCLEOTIDE SEQUENCE [LARGE SCALE GENOMIC DNA]</scope>
    <source>
        <strain evidence="2 3">DSM 25634</strain>
    </source>
</reference>
<organism evidence="2 3">
    <name type="scientific">Endozoicomonas numazuensis</name>
    <dbReference type="NCBI Taxonomy" id="1137799"/>
    <lineage>
        <taxon>Bacteria</taxon>
        <taxon>Pseudomonadati</taxon>
        <taxon>Pseudomonadota</taxon>
        <taxon>Gammaproteobacteria</taxon>
        <taxon>Oceanospirillales</taxon>
        <taxon>Endozoicomonadaceae</taxon>
        <taxon>Endozoicomonas</taxon>
    </lineage>
</organism>
<accession>A0A081NEJ1</accession>
<dbReference type="SUPFAM" id="SSF53335">
    <property type="entry name" value="S-adenosyl-L-methionine-dependent methyltransferases"/>
    <property type="match status" value="1"/>
</dbReference>
<feature type="domain" description="Methyltransferase" evidence="1">
    <location>
        <begin position="40"/>
        <end position="133"/>
    </location>
</feature>
<evidence type="ECO:0000259" key="1">
    <source>
        <dbReference type="Pfam" id="PF13649"/>
    </source>
</evidence>
<sequence>MLSSQPDFAPAGHVSGFTFGSVNPLINEWIRCWDGAHPLLDIGCGNCLNAIKGIESGANVVATEVYEDSLEKVKHAHAQQEHLSFIQLKLPCSLPFPKQSLSGILCSEILHFLDHDELVQSVKSLYQALVTEGKIAVTAVCEDFAPFQALGFKDLKIKQRQESPDRLIALQQPLDWFEKSAARFSDPNTQHLIELHRVHVPANINFFNPEQLAGLFEKAGFIIEKADSGPAPYYPVWEHGAHDQVRLLARKPT</sequence>
<dbReference type="EMBL" id="JOKH01000004">
    <property type="protein sequence ID" value="KEQ16864.1"/>
    <property type="molecule type" value="Genomic_DNA"/>
</dbReference>
<dbReference type="STRING" id="1137799.GZ78_19585"/>
<dbReference type="Proteomes" id="UP000028073">
    <property type="component" value="Unassembled WGS sequence"/>
</dbReference>
<dbReference type="AlphaFoldDB" id="A0A081NEJ1"/>
<dbReference type="Gene3D" id="3.40.50.150">
    <property type="entry name" value="Vaccinia Virus protein VP39"/>
    <property type="match status" value="1"/>
</dbReference>
<evidence type="ECO:0000313" key="3">
    <source>
        <dbReference type="Proteomes" id="UP000028073"/>
    </source>
</evidence>
<protein>
    <recommendedName>
        <fullName evidence="1">Methyltransferase domain-containing protein</fullName>
    </recommendedName>
</protein>
<name>A0A081NEJ1_9GAMM</name>
<dbReference type="RefSeq" id="WP_034839072.1">
    <property type="nucleotide sequence ID" value="NZ_JOKH01000004.1"/>
</dbReference>